<evidence type="ECO:0000256" key="2">
    <source>
        <dbReference type="ARBA" id="ARBA00022679"/>
    </source>
</evidence>
<dbReference type="InterPro" id="IPR052700">
    <property type="entry name" value="Carb_kinase_PfkB-like"/>
</dbReference>
<dbReference type="InterPro" id="IPR002173">
    <property type="entry name" value="Carboh/pur_kinase_PfkB_CS"/>
</dbReference>
<name>A0A1I4GJR0_9HYPH</name>
<organism evidence="5 6">
    <name type="scientific">Methylobacterium pseudosasicola</name>
    <dbReference type="NCBI Taxonomy" id="582667"/>
    <lineage>
        <taxon>Bacteria</taxon>
        <taxon>Pseudomonadati</taxon>
        <taxon>Pseudomonadota</taxon>
        <taxon>Alphaproteobacteria</taxon>
        <taxon>Hyphomicrobiales</taxon>
        <taxon>Methylobacteriaceae</taxon>
        <taxon>Methylobacterium</taxon>
    </lineage>
</organism>
<dbReference type="GO" id="GO:0016301">
    <property type="term" value="F:kinase activity"/>
    <property type="evidence" value="ECO:0007669"/>
    <property type="project" value="UniProtKB-KW"/>
</dbReference>
<feature type="domain" description="Carbohydrate kinase PfkB" evidence="4">
    <location>
        <begin position="57"/>
        <end position="323"/>
    </location>
</feature>
<dbReference type="PROSITE" id="PS00584">
    <property type="entry name" value="PFKB_KINASES_2"/>
    <property type="match status" value="1"/>
</dbReference>
<evidence type="ECO:0000256" key="1">
    <source>
        <dbReference type="ARBA" id="ARBA00010688"/>
    </source>
</evidence>
<dbReference type="OrthoDB" id="9813569at2"/>
<evidence type="ECO:0000313" key="6">
    <source>
        <dbReference type="Proteomes" id="UP000199048"/>
    </source>
</evidence>
<dbReference type="STRING" id="582667.SAMN05192568_100321"/>
<proteinExistence type="inferred from homology"/>
<dbReference type="PANTHER" id="PTHR43320">
    <property type="entry name" value="SUGAR KINASE"/>
    <property type="match status" value="1"/>
</dbReference>
<gene>
    <name evidence="5" type="ORF">SAMN05192568_100321</name>
</gene>
<keyword evidence="6" id="KW-1185">Reference proteome</keyword>
<accession>A0A1I4GJR0</accession>
<dbReference type="Proteomes" id="UP000199048">
    <property type="component" value="Unassembled WGS sequence"/>
</dbReference>
<dbReference type="CDD" id="cd01168">
    <property type="entry name" value="adenosine_kinase"/>
    <property type="match status" value="1"/>
</dbReference>
<dbReference type="InterPro" id="IPR029056">
    <property type="entry name" value="Ribokinase-like"/>
</dbReference>
<evidence type="ECO:0000259" key="4">
    <source>
        <dbReference type="Pfam" id="PF00294"/>
    </source>
</evidence>
<protein>
    <submittedName>
        <fullName evidence="5">Sugar or nucleoside kinase, ribokinase family</fullName>
    </submittedName>
</protein>
<dbReference type="InterPro" id="IPR011611">
    <property type="entry name" value="PfkB_dom"/>
</dbReference>
<sequence>MTTPLDLLVLGNAIVDVIARTNDAFLDAQGVTKGAMQLIDEERAEALFAAMGPATIVSGGSGANTAVGAALLGAKTGFVGKVRNDELGGLFGHDLKATGVGFTVPPASEGPATARCFVLVTPDGERTMNTYLGACQRLKPEDVDRALVASARVVYLEGYLWDPPAAKEAFRKAVQIAHQAGNAVALTLSDAFCVGRYRDEFLGLVRDGSIDILFANIGELQSLYQTDDPEAAVAALRDERNARGRHLLGLVTRSSEGALVVQGGEVRSVEASPVREVLDTTGAGDLFAAGFLAGHARGLDNVTSARLGALAAAEVIQHIGARPQADLVGLAKERKLL</sequence>
<evidence type="ECO:0000313" key="5">
    <source>
        <dbReference type="EMBL" id="SFL29760.1"/>
    </source>
</evidence>
<dbReference type="AlphaFoldDB" id="A0A1I4GJR0"/>
<dbReference type="PANTHER" id="PTHR43320:SF3">
    <property type="entry name" value="CARBOHYDRATE KINASE PFKB DOMAIN-CONTAINING PROTEIN"/>
    <property type="match status" value="1"/>
</dbReference>
<comment type="similarity">
    <text evidence="1">Belongs to the carbohydrate kinase PfkB family.</text>
</comment>
<reference evidence="6" key="1">
    <citation type="submission" date="2016-10" db="EMBL/GenBank/DDBJ databases">
        <authorList>
            <person name="Varghese N."/>
            <person name="Submissions S."/>
        </authorList>
    </citation>
    <scope>NUCLEOTIDE SEQUENCE [LARGE SCALE GENOMIC DNA]</scope>
    <source>
        <strain evidence="6">BL36</strain>
    </source>
</reference>
<dbReference type="SUPFAM" id="SSF53613">
    <property type="entry name" value="Ribokinase-like"/>
    <property type="match status" value="1"/>
</dbReference>
<dbReference type="RefSeq" id="WP_092037418.1">
    <property type="nucleotide sequence ID" value="NZ_FOTK01000003.1"/>
</dbReference>
<dbReference type="Gene3D" id="3.40.1190.20">
    <property type="match status" value="1"/>
</dbReference>
<dbReference type="EMBL" id="FOTK01000003">
    <property type="protein sequence ID" value="SFL29760.1"/>
    <property type="molecule type" value="Genomic_DNA"/>
</dbReference>
<evidence type="ECO:0000256" key="3">
    <source>
        <dbReference type="ARBA" id="ARBA00022777"/>
    </source>
</evidence>
<keyword evidence="2" id="KW-0808">Transferase</keyword>
<dbReference type="Pfam" id="PF00294">
    <property type="entry name" value="PfkB"/>
    <property type="match status" value="1"/>
</dbReference>
<keyword evidence="3 5" id="KW-0418">Kinase</keyword>